<organism evidence="3 4">
    <name type="scientific">Cohnella silvisoli</name>
    <dbReference type="NCBI Taxonomy" id="2873699"/>
    <lineage>
        <taxon>Bacteria</taxon>
        <taxon>Bacillati</taxon>
        <taxon>Bacillota</taxon>
        <taxon>Bacilli</taxon>
        <taxon>Bacillales</taxon>
        <taxon>Paenibacillaceae</taxon>
        <taxon>Cohnella</taxon>
    </lineage>
</organism>
<keyword evidence="4" id="KW-1185">Reference proteome</keyword>
<evidence type="ECO:0000313" key="3">
    <source>
        <dbReference type="EMBL" id="MEQ4486337.1"/>
    </source>
</evidence>
<keyword evidence="1" id="KW-1133">Transmembrane helix</keyword>
<keyword evidence="1" id="KW-0472">Membrane</keyword>
<name>A0ABV1L3J1_9BACL</name>
<protein>
    <submittedName>
        <fullName evidence="3">Uncharacterized protein</fullName>
    </submittedName>
</protein>
<reference evidence="3 4" key="1">
    <citation type="journal article" date="2023" name="Genome Announc.">
        <title>Pan-Genome Analyses of the Genus Cohnella and Proposal of the Novel Species Cohnella silvisoli sp. nov., Isolated from Forest Soil.</title>
        <authorList>
            <person name="Wang C."/>
            <person name="Mao L."/>
            <person name="Bao G."/>
            <person name="Zhu H."/>
        </authorList>
    </citation>
    <scope>NUCLEOTIDE SEQUENCE [LARGE SCALE GENOMIC DNA]</scope>
    <source>
        <strain evidence="3 4">NL03-T5-1</strain>
    </source>
</reference>
<dbReference type="Proteomes" id="UP001493487">
    <property type="component" value="Unassembled WGS sequence"/>
</dbReference>
<evidence type="ECO:0000313" key="4">
    <source>
        <dbReference type="Proteomes" id="UP001493487"/>
    </source>
</evidence>
<proteinExistence type="predicted"/>
<comment type="caution">
    <text evidence="3">The sequence shown here is derived from an EMBL/GenBank/DDBJ whole genome shotgun (WGS) entry which is preliminary data.</text>
</comment>
<keyword evidence="1" id="KW-0812">Transmembrane</keyword>
<evidence type="ECO:0000256" key="1">
    <source>
        <dbReference type="SAM" id="Phobius"/>
    </source>
</evidence>
<accession>A0ABV1L3J1</accession>
<keyword evidence="2" id="KW-0732">Signal</keyword>
<feature type="signal peptide" evidence="2">
    <location>
        <begin position="1"/>
        <end position="24"/>
    </location>
</feature>
<feature type="chain" id="PRO_5045059713" evidence="2">
    <location>
        <begin position="25"/>
        <end position="174"/>
    </location>
</feature>
<evidence type="ECO:0000256" key="2">
    <source>
        <dbReference type="SAM" id="SignalP"/>
    </source>
</evidence>
<sequence length="174" mass="19506">MRKSMLLLLLIGLLFVTNAGFAQAQGNPNFEINIVFPQKIEQLPGIDTLIKVSIINKTDKEMHDVFTYITMANLTKTWTVNLEDYSADQPTAIGTMKPNEEKIVELPIKLVYSADYYLYATVVSKESKIITSSDAIPVKILGNTKIVPLQVQIVSILIPLLLLIALIYVIKRKK</sequence>
<dbReference type="RefSeq" id="WP_232190191.1">
    <property type="nucleotide sequence ID" value="NZ_JAIOAP010000029.1"/>
</dbReference>
<gene>
    <name evidence="3" type="ORF">QJS35_28535</name>
</gene>
<dbReference type="EMBL" id="JASKHM010000020">
    <property type="protein sequence ID" value="MEQ4486337.1"/>
    <property type="molecule type" value="Genomic_DNA"/>
</dbReference>
<feature type="transmembrane region" description="Helical" evidence="1">
    <location>
        <begin position="149"/>
        <end position="170"/>
    </location>
</feature>